<evidence type="ECO:0000313" key="2">
    <source>
        <dbReference type="Proteomes" id="UP000515297"/>
    </source>
</evidence>
<accession>A0A7G6VT26</accession>
<organism evidence="1 2">
    <name type="scientific">Croceicoccus marinus</name>
    <dbReference type="NCBI Taxonomy" id="450378"/>
    <lineage>
        <taxon>Bacteria</taxon>
        <taxon>Pseudomonadati</taxon>
        <taxon>Pseudomonadota</taxon>
        <taxon>Alphaproteobacteria</taxon>
        <taxon>Sphingomonadales</taxon>
        <taxon>Erythrobacteraceae</taxon>
        <taxon>Croceicoccus</taxon>
    </lineage>
</organism>
<proteinExistence type="predicted"/>
<dbReference type="EMBL" id="CP060052">
    <property type="protein sequence ID" value="QNE04891.1"/>
    <property type="molecule type" value="Genomic_DNA"/>
</dbReference>
<protein>
    <submittedName>
        <fullName evidence="1">Uncharacterized protein</fullName>
    </submittedName>
</protein>
<evidence type="ECO:0000313" key="1">
    <source>
        <dbReference type="EMBL" id="QNE04891.1"/>
    </source>
</evidence>
<dbReference type="Proteomes" id="UP000515297">
    <property type="component" value="Chromosome"/>
</dbReference>
<name>A0A7G6VT26_9SPHN</name>
<dbReference type="AlphaFoldDB" id="A0A7G6VT26"/>
<gene>
    <name evidence="1" type="ORF">H4O24_13355</name>
</gene>
<dbReference type="RefSeq" id="WP_185884132.1">
    <property type="nucleotide sequence ID" value="NZ_CP060052.1"/>
</dbReference>
<sequence length="113" mass="12247">MRSQTLWAEVPALLATKPIASRSQQSREEGDAHIIAIVATDLEPGIASAGVAGIDRHMSVVTTLVCLAAMALEQHAMDAARVIRPALLSQRSEKRLFFRKVVRQSSTISVNAR</sequence>
<reference evidence="1 2" key="1">
    <citation type="submission" date="2020-08" db="EMBL/GenBank/DDBJ databases">
        <authorList>
            <person name="Liu G."/>
            <person name="Sun C."/>
        </authorList>
    </citation>
    <scope>NUCLEOTIDE SEQUENCE [LARGE SCALE GENOMIC DNA]</scope>
    <source>
        <strain evidence="1 2">OT19</strain>
    </source>
</reference>